<evidence type="ECO:0000313" key="2">
    <source>
        <dbReference type="EMBL" id="TRX90638.1"/>
    </source>
</evidence>
<protein>
    <recommendedName>
        <fullName evidence="4">SnoaL-like domain-containing protein</fullName>
    </recommendedName>
</protein>
<evidence type="ECO:0000313" key="3">
    <source>
        <dbReference type="Proteomes" id="UP000319160"/>
    </source>
</evidence>
<dbReference type="SUPFAM" id="SSF54427">
    <property type="entry name" value="NTF2-like"/>
    <property type="match status" value="1"/>
</dbReference>
<proteinExistence type="predicted"/>
<dbReference type="STRING" id="2512241.A0A553HRR7"/>
<evidence type="ECO:0000256" key="1">
    <source>
        <dbReference type="SAM" id="MobiDB-lite"/>
    </source>
</evidence>
<dbReference type="InterPro" id="IPR032710">
    <property type="entry name" value="NTF2-like_dom_sf"/>
</dbReference>
<dbReference type="InterPro" id="IPR009959">
    <property type="entry name" value="Cyclase_SnoaL-like"/>
</dbReference>
<dbReference type="PANTHER" id="PTHR38436">
    <property type="entry name" value="POLYKETIDE CYCLASE SNOAL-LIKE DOMAIN"/>
    <property type="match status" value="1"/>
</dbReference>
<dbReference type="PANTHER" id="PTHR38436:SF3">
    <property type="entry name" value="CARBOXYMETHYLENEBUTENOLIDASE-RELATED"/>
    <property type="match status" value="1"/>
</dbReference>
<dbReference type="EMBL" id="VFLP01000053">
    <property type="protein sequence ID" value="TRX90638.1"/>
    <property type="molecule type" value="Genomic_DNA"/>
</dbReference>
<dbReference type="Proteomes" id="UP000319160">
    <property type="component" value="Unassembled WGS sequence"/>
</dbReference>
<comment type="caution">
    <text evidence="2">The sequence shown here is derived from an EMBL/GenBank/DDBJ whole genome shotgun (WGS) entry which is preliminary data.</text>
</comment>
<dbReference type="GO" id="GO:0030638">
    <property type="term" value="P:polyketide metabolic process"/>
    <property type="evidence" value="ECO:0007669"/>
    <property type="project" value="InterPro"/>
</dbReference>
<keyword evidence="3" id="KW-1185">Reference proteome</keyword>
<sequence>MADKEETPVPLPSAPIVHLAGNATLQPPLTRRGYGPGLIIITPGDPPSTEGAPNEGQEKSGKPDSTKTNPLDPLPQKKWAEEGYAVVQLNFGDGKKEKEEWDIETALNQAIKALEKLETCDVHDRFGLIAYESETKLIASVSFSTDWDLSLRPELVHLPGSPSASASSRANTQQHNYASAKSVSFIIPSADDFQYGTASVSHTRSLTFLKKHLGGPIFDLEAIWEEHTAFEFATRSVAQTMGTMVDEPYVNHVPVMTGGMGRAALTTFYRERFIHSNPDDAVLELVSRTVGVDRVVDEFVGVLTHNRVVDWLVISLPGVPPTHKHLRIPFTSVVNIRGDRLYHEHISWDQGTALAQAGLLPAYLPFPYALPDGRTPGPGKRFEYRVPVGGAETAAKLADAGAFESNGMFDYEIREVDA</sequence>
<feature type="compositionally biased region" description="Basic and acidic residues" evidence="1">
    <location>
        <begin position="56"/>
        <end position="65"/>
    </location>
</feature>
<dbReference type="OrthoDB" id="5440at2759"/>
<reference evidence="3" key="1">
    <citation type="submission" date="2019-06" db="EMBL/GenBank/DDBJ databases">
        <title>Draft genome sequence of the griseofulvin-producing fungus Xylaria cubensis strain G536.</title>
        <authorList>
            <person name="Mead M.E."/>
            <person name="Raja H.A."/>
            <person name="Steenwyk J.L."/>
            <person name="Knowles S.L."/>
            <person name="Oberlies N.H."/>
            <person name="Rokas A."/>
        </authorList>
    </citation>
    <scope>NUCLEOTIDE SEQUENCE [LARGE SCALE GENOMIC DNA]</scope>
    <source>
        <strain evidence="3">G536</strain>
    </source>
</reference>
<feature type="region of interest" description="Disordered" evidence="1">
    <location>
        <begin position="25"/>
        <end position="77"/>
    </location>
</feature>
<gene>
    <name evidence="2" type="ORF">FHL15_008413</name>
</gene>
<evidence type="ECO:0008006" key="4">
    <source>
        <dbReference type="Google" id="ProtNLM"/>
    </source>
</evidence>
<organism evidence="2 3">
    <name type="scientific">Xylaria flabelliformis</name>
    <dbReference type="NCBI Taxonomy" id="2512241"/>
    <lineage>
        <taxon>Eukaryota</taxon>
        <taxon>Fungi</taxon>
        <taxon>Dikarya</taxon>
        <taxon>Ascomycota</taxon>
        <taxon>Pezizomycotina</taxon>
        <taxon>Sordariomycetes</taxon>
        <taxon>Xylariomycetidae</taxon>
        <taxon>Xylariales</taxon>
        <taxon>Xylariaceae</taxon>
        <taxon>Xylaria</taxon>
    </lineage>
</organism>
<accession>A0A553HRR7</accession>
<dbReference type="AlphaFoldDB" id="A0A553HRR7"/>
<dbReference type="Gene3D" id="3.10.450.50">
    <property type="match status" value="1"/>
</dbReference>
<name>A0A553HRR7_9PEZI</name>